<protein>
    <submittedName>
        <fullName evidence="3">CHAD domain-containing protein</fullName>
    </submittedName>
</protein>
<keyword evidence="1" id="KW-0175">Coiled coil</keyword>
<dbReference type="InterPro" id="IPR038186">
    <property type="entry name" value="CHAD_dom_sf"/>
</dbReference>
<name>A0ABW2A1C4_9GAMM</name>
<reference evidence="4" key="1">
    <citation type="journal article" date="2019" name="Int. J. Syst. Evol. Microbiol.">
        <title>The Global Catalogue of Microorganisms (GCM) 10K type strain sequencing project: providing services to taxonomists for standard genome sequencing and annotation.</title>
        <authorList>
            <consortium name="The Broad Institute Genomics Platform"/>
            <consortium name="The Broad Institute Genome Sequencing Center for Infectious Disease"/>
            <person name="Wu L."/>
            <person name="Ma J."/>
        </authorList>
    </citation>
    <scope>NUCLEOTIDE SEQUENCE [LARGE SCALE GENOMIC DNA]</scope>
    <source>
        <strain evidence="4">NBRC 111756</strain>
    </source>
</reference>
<dbReference type="EMBL" id="JBHSWE010000001">
    <property type="protein sequence ID" value="MFC6671276.1"/>
    <property type="molecule type" value="Genomic_DNA"/>
</dbReference>
<dbReference type="RefSeq" id="WP_379909789.1">
    <property type="nucleotide sequence ID" value="NZ_JBHSWE010000001.1"/>
</dbReference>
<gene>
    <name evidence="3" type="ORF">ACFQDL_15200</name>
</gene>
<accession>A0ABW2A1C4</accession>
<dbReference type="PANTHER" id="PTHR39339">
    <property type="entry name" value="SLR1444 PROTEIN"/>
    <property type="match status" value="1"/>
</dbReference>
<feature type="domain" description="CHAD" evidence="2">
    <location>
        <begin position="8"/>
        <end position="273"/>
    </location>
</feature>
<comment type="caution">
    <text evidence="3">The sequence shown here is derived from an EMBL/GenBank/DDBJ whole genome shotgun (WGS) entry which is preliminary data.</text>
</comment>
<sequence length="287" mass="33825">MAFRLRPSKPLAKEVRRIARDELKRLKTLMTEPVGDRDEGIHQLRVGMKRMRALLHLIRDALAETEFEAAQARCKALADDYAGARDASVGRIVLEELLQGCHEPEQRERLRNSFQRSLGAVAGEPPPLCEAVTRLKQMRRELKRWPLSNLGLKPLGSRLEKQYRKAARFDRQVRADRAMALMHEWRKVVKRLLYQLELVQGDDKKLLRRLRRLGSLLGDLHDLDMLELQVESHVDLFWLDDRQTLLRLLRQQRENLRSRALRLGDKLFVEDPKSFVRGRFRHWRRAR</sequence>
<proteinExistence type="predicted"/>
<keyword evidence="4" id="KW-1185">Reference proteome</keyword>
<evidence type="ECO:0000256" key="1">
    <source>
        <dbReference type="SAM" id="Coils"/>
    </source>
</evidence>
<evidence type="ECO:0000313" key="3">
    <source>
        <dbReference type="EMBL" id="MFC6671276.1"/>
    </source>
</evidence>
<evidence type="ECO:0000259" key="2">
    <source>
        <dbReference type="PROSITE" id="PS51708"/>
    </source>
</evidence>
<dbReference type="SMART" id="SM00880">
    <property type="entry name" value="CHAD"/>
    <property type="match status" value="1"/>
</dbReference>
<dbReference type="Pfam" id="PF05235">
    <property type="entry name" value="CHAD"/>
    <property type="match status" value="1"/>
</dbReference>
<organism evidence="3 4">
    <name type="scientific">Marinobacterium aestuariivivens</name>
    <dbReference type="NCBI Taxonomy" id="1698799"/>
    <lineage>
        <taxon>Bacteria</taxon>
        <taxon>Pseudomonadati</taxon>
        <taxon>Pseudomonadota</taxon>
        <taxon>Gammaproteobacteria</taxon>
        <taxon>Oceanospirillales</taxon>
        <taxon>Oceanospirillaceae</taxon>
        <taxon>Marinobacterium</taxon>
    </lineage>
</organism>
<dbReference type="PANTHER" id="PTHR39339:SF1">
    <property type="entry name" value="CHAD DOMAIN-CONTAINING PROTEIN"/>
    <property type="match status" value="1"/>
</dbReference>
<evidence type="ECO:0000313" key="4">
    <source>
        <dbReference type="Proteomes" id="UP001596422"/>
    </source>
</evidence>
<dbReference type="Proteomes" id="UP001596422">
    <property type="component" value="Unassembled WGS sequence"/>
</dbReference>
<feature type="coiled-coil region" evidence="1">
    <location>
        <begin position="239"/>
        <end position="266"/>
    </location>
</feature>
<dbReference type="InterPro" id="IPR007899">
    <property type="entry name" value="CHAD_dom"/>
</dbReference>
<dbReference type="Gene3D" id="1.40.20.10">
    <property type="entry name" value="CHAD domain"/>
    <property type="match status" value="1"/>
</dbReference>
<dbReference type="PROSITE" id="PS51708">
    <property type="entry name" value="CHAD"/>
    <property type="match status" value="1"/>
</dbReference>